<dbReference type="PROSITE" id="PS51257">
    <property type="entry name" value="PROKAR_LIPOPROTEIN"/>
    <property type="match status" value="1"/>
</dbReference>
<dbReference type="EMBL" id="CP036274">
    <property type="protein sequence ID" value="QDU28556.1"/>
    <property type="molecule type" value="Genomic_DNA"/>
</dbReference>
<dbReference type="Proteomes" id="UP000315017">
    <property type="component" value="Chromosome"/>
</dbReference>
<dbReference type="RefSeq" id="WP_145091034.1">
    <property type="nucleotide sequence ID" value="NZ_CP036274.1"/>
</dbReference>
<dbReference type="InterPro" id="IPR010767">
    <property type="entry name" value="Phage_CGC-2007_Cje0229"/>
</dbReference>
<feature type="region of interest" description="Disordered" evidence="1">
    <location>
        <begin position="193"/>
        <end position="314"/>
    </location>
</feature>
<dbReference type="KEGG" id="aagg:ETAA8_36590"/>
<evidence type="ECO:0000256" key="2">
    <source>
        <dbReference type="SAM" id="SignalP"/>
    </source>
</evidence>
<reference evidence="3 4" key="1">
    <citation type="submission" date="2019-02" db="EMBL/GenBank/DDBJ databases">
        <title>Deep-cultivation of Planctomycetes and their phenomic and genomic characterization uncovers novel biology.</title>
        <authorList>
            <person name="Wiegand S."/>
            <person name="Jogler M."/>
            <person name="Boedeker C."/>
            <person name="Pinto D."/>
            <person name="Vollmers J."/>
            <person name="Rivas-Marin E."/>
            <person name="Kohn T."/>
            <person name="Peeters S.H."/>
            <person name="Heuer A."/>
            <person name="Rast P."/>
            <person name="Oberbeckmann S."/>
            <person name="Bunk B."/>
            <person name="Jeske O."/>
            <person name="Meyerdierks A."/>
            <person name="Storesund J.E."/>
            <person name="Kallscheuer N."/>
            <person name="Luecker S."/>
            <person name="Lage O.M."/>
            <person name="Pohl T."/>
            <person name="Merkel B.J."/>
            <person name="Hornburger P."/>
            <person name="Mueller R.-W."/>
            <person name="Bruemmer F."/>
            <person name="Labrenz M."/>
            <person name="Spormann A.M."/>
            <person name="Op den Camp H."/>
            <person name="Overmann J."/>
            <person name="Amann R."/>
            <person name="Jetten M.S.M."/>
            <person name="Mascher T."/>
            <person name="Medema M.H."/>
            <person name="Devos D.P."/>
            <person name="Kaster A.-K."/>
            <person name="Ovreas L."/>
            <person name="Rohde M."/>
            <person name="Galperin M.Y."/>
            <person name="Jogler C."/>
        </authorList>
    </citation>
    <scope>NUCLEOTIDE SEQUENCE [LARGE SCALE GENOMIC DNA]</scope>
    <source>
        <strain evidence="3 4">ETA_A8</strain>
    </source>
</reference>
<feature type="chain" id="PRO_5021803101" description="DUF1353 domain-containing protein" evidence="2">
    <location>
        <begin position="22"/>
        <end position="392"/>
    </location>
</feature>
<dbReference type="Pfam" id="PF07087">
    <property type="entry name" value="DUF1353"/>
    <property type="match status" value="1"/>
</dbReference>
<sequence precursor="true">MRISKVPILLAGMFMFLGCEIAPVPEATSFGRFEGDVVASWDNDGRNMTLRENFIFIDSQNRAWHAPAGAVVNGASIPAAFWSVIGGPFEGQYRSASVVHDVGCHQMTDSWQDVHRMFYEACRCGGVEEGRAKMLYYAVYHFGPRWEVVNETQVETTSTPDGTPVQREVSVPTMVRIDPPPPTAEEVEQVAALIDEENPAPAVIERTDREALHRRPRGSYGKGRPKYGPSGNTVGDLDRSNASRPTWQRPDSNGVAGSTTPWNGPQFRSNERPPGFDPRGMPPQGSRDRLAQSERWDGAQPGRNAVDGQRSGPLPAITAEENQWAQNIVRAHLQAQAGEHRPAEYNVERTERGYRVQVQYVQLNEQGQPAAYTGSSMMRLSRDGRVMEMINR</sequence>
<feature type="signal peptide" evidence="2">
    <location>
        <begin position="1"/>
        <end position="21"/>
    </location>
</feature>
<accession>A0A517YEA7</accession>
<keyword evidence="4" id="KW-1185">Reference proteome</keyword>
<feature type="compositionally biased region" description="Polar residues" evidence="1">
    <location>
        <begin position="242"/>
        <end position="268"/>
    </location>
</feature>
<evidence type="ECO:0000313" key="4">
    <source>
        <dbReference type="Proteomes" id="UP000315017"/>
    </source>
</evidence>
<organism evidence="3 4">
    <name type="scientific">Anatilimnocola aggregata</name>
    <dbReference type="NCBI Taxonomy" id="2528021"/>
    <lineage>
        <taxon>Bacteria</taxon>
        <taxon>Pseudomonadati</taxon>
        <taxon>Planctomycetota</taxon>
        <taxon>Planctomycetia</taxon>
        <taxon>Pirellulales</taxon>
        <taxon>Pirellulaceae</taxon>
        <taxon>Anatilimnocola</taxon>
    </lineage>
</organism>
<feature type="compositionally biased region" description="Basic and acidic residues" evidence="1">
    <location>
        <begin position="286"/>
        <end position="297"/>
    </location>
</feature>
<evidence type="ECO:0000313" key="3">
    <source>
        <dbReference type="EMBL" id="QDU28556.1"/>
    </source>
</evidence>
<protein>
    <recommendedName>
        <fullName evidence="5">DUF1353 domain-containing protein</fullName>
    </recommendedName>
</protein>
<evidence type="ECO:0008006" key="5">
    <source>
        <dbReference type="Google" id="ProtNLM"/>
    </source>
</evidence>
<name>A0A517YEA7_9BACT</name>
<evidence type="ECO:0000256" key="1">
    <source>
        <dbReference type="SAM" id="MobiDB-lite"/>
    </source>
</evidence>
<proteinExistence type="predicted"/>
<keyword evidence="2" id="KW-0732">Signal</keyword>
<dbReference type="AlphaFoldDB" id="A0A517YEA7"/>
<gene>
    <name evidence="3" type="ORF">ETAA8_36590</name>
</gene>
<dbReference type="OrthoDB" id="7860705at2"/>